<dbReference type="Gene3D" id="1.10.8.10">
    <property type="entry name" value="DNA helicase RuvA subunit, C-terminal domain"/>
    <property type="match status" value="1"/>
</dbReference>
<name>A0AAE8MQS3_9PEZI</name>
<feature type="region of interest" description="Disordered" evidence="1">
    <location>
        <begin position="45"/>
        <end position="72"/>
    </location>
</feature>
<dbReference type="Pfam" id="PF14555">
    <property type="entry name" value="UBA_4"/>
    <property type="match status" value="1"/>
</dbReference>
<dbReference type="SUPFAM" id="SSF52833">
    <property type="entry name" value="Thioredoxin-like"/>
    <property type="match status" value="1"/>
</dbReference>
<dbReference type="Gene3D" id="3.10.20.90">
    <property type="entry name" value="Phosphatidylinositol 3-kinase Catalytic Subunit, Chain A, domain 1"/>
    <property type="match status" value="1"/>
</dbReference>
<reference evidence="3" key="1">
    <citation type="submission" date="2018-03" db="EMBL/GenBank/DDBJ databases">
        <authorList>
            <person name="Guldener U."/>
        </authorList>
    </citation>
    <scope>NUCLEOTIDE SEQUENCE</scope>
</reference>
<evidence type="ECO:0000259" key="2">
    <source>
        <dbReference type="PROSITE" id="PS50033"/>
    </source>
</evidence>
<dbReference type="CDD" id="cd02958">
    <property type="entry name" value="UAS"/>
    <property type="match status" value="1"/>
</dbReference>
<dbReference type="InterPro" id="IPR029071">
    <property type="entry name" value="Ubiquitin-like_domsf"/>
</dbReference>
<feature type="compositionally biased region" description="Polar residues" evidence="1">
    <location>
        <begin position="183"/>
        <end position="210"/>
    </location>
</feature>
<dbReference type="InterPro" id="IPR036249">
    <property type="entry name" value="Thioredoxin-like_sf"/>
</dbReference>
<sequence>MADADISSFVDITGTSASVARGFLEMTNGDVQQAIQLFFENPDLQHSINSSTAPPPRTSAATTGTTARRRGVREDEHGVIHIDSDDDDVDIDIDDDSDDVQMVASRAQEEEDAAMAKRLQEEMYSGDPAGAEGVRSPIRSTTETLVAPSAGWGASYGDDDDGQAEVMAQIRRRQDRRNRNANPFNQSIWDDPSQQPGAAPSSTGPTTRTQRLADLFRPPHELISRLTWDEARDEGKDEKKWLLVNIQDLSDFNCQALNRDIWKDAAVREIVSENFVFLQYSKEDVLARDYLNFYFRNHDDPESYPHVAIVDPRTGEQVKVWSGTPFPSALDFHSQLAEFLDRYSLNANSKNPVVKSKPRQAPKVDVDRMTEDEMLEMALKNSLANGGTSAGQSSNVVDPDSLTKSPRPEESQAAGSEQPEAEEASIFASISSTDPHVEPEHEPSATTRIQFRHASGRIIRRFNAQDPVRRMYEWLKAEPMDGKEGVEFELKRMPQGQDLIESLDQTIEEAGLKQGTVMIEFLD</sequence>
<organism evidence="3 4">
    <name type="scientific">Cephalotrichum gorgonifer</name>
    <dbReference type="NCBI Taxonomy" id="2041049"/>
    <lineage>
        <taxon>Eukaryota</taxon>
        <taxon>Fungi</taxon>
        <taxon>Dikarya</taxon>
        <taxon>Ascomycota</taxon>
        <taxon>Pezizomycotina</taxon>
        <taxon>Sordariomycetes</taxon>
        <taxon>Hypocreomycetidae</taxon>
        <taxon>Microascales</taxon>
        <taxon>Microascaceae</taxon>
        <taxon>Cephalotrichum</taxon>
    </lineage>
</organism>
<dbReference type="SMART" id="SM00166">
    <property type="entry name" value="UBX"/>
    <property type="match status" value="1"/>
</dbReference>
<dbReference type="CDD" id="cd14348">
    <property type="entry name" value="UBA_p47"/>
    <property type="match status" value="1"/>
</dbReference>
<dbReference type="EMBL" id="ONZQ02000001">
    <property type="protein sequence ID" value="SPN96686.1"/>
    <property type="molecule type" value="Genomic_DNA"/>
</dbReference>
<evidence type="ECO:0000313" key="4">
    <source>
        <dbReference type="Proteomes" id="UP001187682"/>
    </source>
</evidence>
<protein>
    <submittedName>
        <fullName evidence="3">Related to UBX5 - UBX (Ubiquitin regulatory X) domain-containing protein</fullName>
    </submittedName>
</protein>
<dbReference type="AlphaFoldDB" id="A0AAE8MQS3"/>
<accession>A0AAE8MQS3</accession>
<feature type="domain" description="UBX" evidence="2">
    <location>
        <begin position="442"/>
        <end position="520"/>
    </location>
</feature>
<proteinExistence type="predicted"/>
<dbReference type="PANTHER" id="PTHR23322:SF6">
    <property type="entry name" value="UBX DOMAIN-CONTAINING PROTEIN 7"/>
    <property type="match status" value="1"/>
</dbReference>
<dbReference type="GO" id="GO:0043161">
    <property type="term" value="P:proteasome-mediated ubiquitin-dependent protein catabolic process"/>
    <property type="evidence" value="ECO:0007669"/>
    <property type="project" value="TreeGrafter"/>
</dbReference>
<dbReference type="Proteomes" id="UP001187682">
    <property type="component" value="Unassembled WGS sequence"/>
</dbReference>
<dbReference type="Pfam" id="PF13899">
    <property type="entry name" value="Thioredoxin_7"/>
    <property type="match status" value="1"/>
</dbReference>
<evidence type="ECO:0000313" key="3">
    <source>
        <dbReference type="EMBL" id="SPN96686.1"/>
    </source>
</evidence>
<dbReference type="SUPFAM" id="SSF46934">
    <property type="entry name" value="UBA-like"/>
    <property type="match status" value="1"/>
</dbReference>
<feature type="compositionally biased region" description="Polar residues" evidence="1">
    <location>
        <begin position="384"/>
        <end position="396"/>
    </location>
</feature>
<dbReference type="InterPro" id="IPR050730">
    <property type="entry name" value="UBX_domain-protein"/>
</dbReference>
<gene>
    <name evidence="3" type="ORF">DNG_00206</name>
</gene>
<keyword evidence="4" id="KW-1185">Reference proteome</keyword>
<dbReference type="SMART" id="SM00594">
    <property type="entry name" value="UAS"/>
    <property type="match status" value="1"/>
</dbReference>
<dbReference type="Pfam" id="PF00789">
    <property type="entry name" value="UBX"/>
    <property type="match status" value="1"/>
</dbReference>
<dbReference type="PANTHER" id="PTHR23322">
    <property type="entry name" value="FAS-ASSOCIATED PROTEIN"/>
    <property type="match status" value="1"/>
</dbReference>
<dbReference type="Gene3D" id="3.40.30.10">
    <property type="entry name" value="Glutaredoxin"/>
    <property type="match status" value="1"/>
</dbReference>
<dbReference type="InterPro" id="IPR001012">
    <property type="entry name" value="UBX_dom"/>
</dbReference>
<dbReference type="InterPro" id="IPR009060">
    <property type="entry name" value="UBA-like_sf"/>
</dbReference>
<comment type="caution">
    <text evidence="3">The sequence shown here is derived from an EMBL/GenBank/DDBJ whole genome shotgun (WGS) entry which is preliminary data.</text>
</comment>
<dbReference type="SUPFAM" id="SSF54236">
    <property type="entry name" value="Ubiquitin-like"/>
    <property type="match status" value="1"/>
</dbReference>
<dbReference type="CDD" id="cd01767">
    <property type="entry name" value="UBX"/>
    <property type="match status" value="1"/>
</dbReference>
<dbReference type="GO" id="GO:0005634">
    <property type="term" value="C:nucleus"/>
    <property type="evidence" value="ECO:0007669"/>
    <property type="project" value="TreeGrafter"/>
</dbReference>
<dbReference type="PROSITE" id="PS50033">
    <property type="entry name" value="UBX"/>
    <property type="match status" value="1"/>
</dbReference>
<dbReference type="GO" id="GO:0043130">
    <property type="term" value="F:ubiquitin binding"/>
    <property type="evidence" value="ECO:0007669"/>
    <property type="project" value="TreeGrafter"/>
</dbReference>
<evidence type="ECO:0000256" key="1">
    <source>
        <dbReference type="SAM" id="MobiDB-lite"/>
    </source>
</evidence>
<dbReference type="InterPro" id="IPR006577">
    <property type="entry name" value="UAS"/>
</dbReference>
<feature type="region of interest" description="Disordered" evidence="1">
    <location>
        <begin position="172"/>
        <end position="212"/>
    </location>
</feature>
<feature type="region of interest" description="Disordered" evidence="1">
    <location>
        <begin position="384"/>
        <end position="423"/>
    </location>
</feature>